<dbReference type="Pfam" id="PF10067">
    <property type="entry name" value="DUF2306"/>
    <property type="match status" value="1"/>
</dbReference>
<organism evidence="2 3">
    <name type="scientific">Lentinula aciculospora</name>
    <dbReference type="NCBI Taxonomy" id="153920"/>
    <lineage>
        <taxon>Eukaryota</taxon>
        <taxon>Fungi</taxon>
        <taxon>Dikarya</taxon>
        <taxon>Basidiomycota</taxon>
        <taxon>Agaricomycotina</taxon>
        <taxon>Agaricomycetes</taxon>
        <taxon>Agaricomycetidae</taxon>
        <taxon>Agaricales</taxon>
        <taxon>Marasmiineae</taxon>
        <taxon>Omphalotaceae</taxon>
        <taxon>Lentinula</taxon>
    </lineage>
</organism>
<keyword evidence="1" id="KW-0812">Transmembrane</keyword>
<gene>
    <name evidence="2" type="ORF">J3R30DRAFT_3332714</name>
</gene>
<evidence type="ECO:0000313" key="2">
    <source>
        <dbReference type="EMBL" id="KAJ4479386.1"/>
    </source>
</evidence>
<feature type="transmembrane region" description="Helical" evidence="1">
    <location>
        <begin position="89"/>
        <end position="111"/>
    </location>
</feature>
<feature type="transmembrane region" description="Helical" evidence="1">
    <location>
        <begin position="202"/>
        <end position="220"/>
    </location>
</feature>
<keyword evidence="3" id="KW-1185">Reference proteome</keyword>
<feature type="transmembrane region" description="Helical" evidence="1">
    <location>
        <begin position="320"/>
        <end position="341"/>
    </location>
</feature>
<feature type="transmembrane region" description="Helical" evidence="1">
    <location>
        <begin position="232"/>
        <end position="257"/>
    </location>
</feature>
<dbReference type="Proteomes" id="UP001150266">
    <property type="component" value="Unassembled WGS sequence"/>
</dbReference>
<feature type="transmembrane region" description="Helical" evidence="1">
    <location>
        <begin position="138"/>
        <end position="158"/>
    </location>
</feature>
<evidence type="ECO:0008006" key="4">
    <source>
        <dbReference type="Google" id="ProtNLM"/>
    </source>
</evidence>
<name>A0A9W9ACB9_9AGAR</name>
<dbReference type="EMBL" id="JAOTPV010000008">
    <property type="protein sequence ID" value="KAJ4479386.1"/>
    <property type="molecule type" value="Genomic_DNA"/>
</dbReference>
<accession>A0A9W9ACB9</accession>
<dbReference type="OrthoDB" id="193478at2759"/>
<dbReference type="AlphaFoldDB" id="A0A9W9ACB9"/>
<feature type="transmembrane region" description="Helical" evidence="1">
    <location>
        <begin position="170"/>
        <end position="190"/>
    </location>
</feature>
<reference evidence="2" key="1">
    <citation type="submission" date="2022-08" db="EMBL/GenBank/DDBJ databases">
        <title>A Global Phylogenomic Analysis of the Shiitake Genus Lentinula.</title>
        <authorList>
            <consortium name="DOE Joint Genome Institute"/>
            <person name="Sierra-Patev S."/>
            <person name="Min B."/>
            <person name="Naranjo-Ortiz M."/>
            <person name="Looney B."/>
            <person name="Konkel Z."/>
            <person name="Slot J.C."/>
            <person name="Sakamoto Y."/>
            <person name="Steenwyk J.L."/>
            <person name="Rokas A."/>
            <person name="Carro J."/>
            <person name="Camarero S."/>
            <person name="Ferreira P."/>
            <person name="Molpeceres G."/>
            <person name="Ruiz-Duenas F.J."/>
            <person name="Serrano A."/>
            <person name="Henrissat B."/>
            <person name="Drula E."/>
            <person name="Hughes K.W."/>
            <person name="Mata J.L."/>
            <person name="Ishikawa N.K."/>
            <person name="Vargas-Isla R."/>
            <person name="Ushijima S."/>
            <person name="Smith C.A."/>
            <person name="Ahrendt S."/>
            <person name="Andreopoulos W."/>
            <person name="He G."/>
            <person name="Labutti K."/>
            <person name="Lipzen A."/>
            <person name="Ng V."/>
            <person name="Riley R."/>
            <person name="Sandor L."/>
            <person name="Barry K."/>
            <person name="Martinez A.T."/>
            <person name="Xiao Y."/>
            <person name="Gibbons J.G."/>
            <person name="Terashima K."/>
            <person name="Grigoriev I.V."/>
            <person name="Hibbett D.S."/>
        </authorList>
    </citation>
    <scope>NUCLEOTIDE SEQUENCE</scope>
    <source>
        <strain evidence="2">JLM2183</strain>
    </source>
</reference>
<keyword evidence="1" id="KW-0472">Membrane</keyword>
<protein>
    <recommendedName>
        <fullName evidence="4">DUF2306 domain-containing protein</fullName>
    </recommendedName>
</protein>
<evidence type="ECO:0000256" key="1">
    <source>
        <dbReference type="SAM" id="Phobius"/>
    </source>
</evidence>
<sequence length="373" mass="42422">MSSSVDDGYELQSTLRSPTSFAKSETFRPVSYTLSSIRKSDGSSNYGNAQTFQPPKFAEGRSRIGQNRQNRLLSFYQSLSWIFGFKEKFSLILFFICGGALLGFCLARAYLMNEKVMREQTVPGEFRWFNLNIYRINYIIHIYLTIVGGILVGLQFLPTIRRKSVLLHRINGYTCIILLIVGNICGGIISRRAFGGEINAQSAYYILAIMLIFSALMGYRNVKRNTRAHRKWMLRSVVYFSVVISARLIMLASRLIVSNIGTYYSLWRCDEVFFVLNDETKLVQQFPQCSSSTPSDNGLYVPVHASIYEGKLGTAAAVRVVQGMALWIATIIHMALVEAYIRSTESANYQRHGFVLEARDFDSEKIYSPRNIY</sequence>
<proteinExistence type="predicted"/>
<evidence type="ECO:0000313" key="3">
    <source>
        <dbReference type="Proteomes" id="UP001150266"/>
    </source>
</evidence>
<dbReference type="InterPro" id="IPR018750">
    <property type="entry name" value="DUF2306_membrane"/>
</dbReference>
<keyword evidence="1" id="KW-1133">Transmembrane helix</keyword>
<comment type="caution">
    <text evidence="2">The sequence shown here is derived from an EMBL/GenBank/DDBJ whole genome shotgun (WGS) entry which is preliminary data.</text>
</comment>